<comment type="caution">
    <text evidence="1">The sequence shown here is derived from an EMBL/GenBank/DDBJ whole genome shotgun (WGS) entry which is preliminary data.</text>
</comment>
<reference evidence="2" key="1">
    <citation type="journal article" date="2023" name="Nat. Plants">
        <title>Single-cell RNA sequencing provides a high-resolution roadmap for understanding the multicellular compartmentation of specialized metabolism.</title>
        <authorList>
            <person name="Sun S."/>
            <person name="Shen X."/>
            <person name="Li Y."/>
            <person name="Li Y."/>
            <person name="Wang S."/>
            <person name="Li R."/>
            <person name="Zhang H."/>
            <person name="Shen G."/>
            <person name="Guo B."/>
            <person name="Wei J."/>
            <person name="Xu J."/>
            <person name="St-Pierre B."/>
            <person name="Chen S."/>
            <person name="Sun C."/>
        </authorList>
    </citation>
    <scope>NUCLEOTIDE SEQUENCE [LARGE SCALE GENOMIC DNA]</scope>
</reference>
<accession>A0ACB9ZUZ0</accession>
<organism evidence="1 2">
    <name type="scientific">Catharanthus roseus</name>
    <name type="common">Madagascar periwinkle</name>
    <name type="synonym">Vinca rosea</name>
    <dbReference type="NCBI Taxonomy" id="4058"/>
    <lineage>
        <taxon>Eukaryota</taxon>
        <taxon>Viridiplantae</taxon>
        <taxon>Streptophyta</taxon>
        <taxon>Embryophyta</taxon>
        <taxon>Tracheophyta</taxon>
        <taxon>Spermatophyta</taxon>
        <taxon>Magnoliopsida</taxon>
        <taxon>eudicotyledons</taxon>
        <taxon>Gunneridae</taxon>
        <taxon>Pentapetalae</taxon>
        <taxon>asterids</taxon>
        <taxon>lamiids</taxon>
        <taxon>Gentianales</taxon>
        <taxon>Apocynaceae</taxon>
        <taxon>Rauvolfioideae</taxon>
        <taxon>Vinceae</taxon>
        <taxon>Catharanthinae</taxon>
        <taxon>Catharanthus</taxon>
    </lineage>
</organism>
<name>A0ACB9ZUZ0_CATRO</name>
<sequence length="188" mass="20566">MTATRPRCGIIGIPLHIKPNLNGIRGTGLRTGKTGSQEAHEWFHLIHKDDCEMGIKVLIEQVLSRAPHVSEGGEERGEKFHEVWRIAKEDAEASGTAMPNNLQLIAIVAGGAAHFIAESSRAAARFAPVSIAFDKHMRQLFEHNQLAYIPFPPMIPLIRAAMSADTSTYISIAVAAGTSEFRPCFQII</sequence>
<evidence type="ECO:0000313" key="2">
    <source>
        <dbReference type="Proteomes" id="UP001060085"/>
    </source>
</evidence>
<proteinExistence type="predicted"/>
<dbReference type="EMBL" id="CM044707">
    <property type="protein sequence ID" value="KAI5652438.1"/>
    <property type="molecule type" value="Genomic_DNA"/>
</dbReference>
<evidence type="ECO:0000313" key="1">
    <source>
        <dbReference type="EMBL" id="KAI5652438.1"/>
    </source>
</evidence>
<protein>
    <submittedName>
        <fullName evidence="1">Uncharacterized protein</fullName>
    </submittedName>
</protein>
<keyword evidence="2" id="KW-1185">Reference proteome</keyword>
<dbReference type="Proteomes" id="UP001060085">
    <property type="component" value="Linkage Group LG07"/>
</dbReference>
<gene>
    <name evidence="1" type="ORF">M9H77_29625</name>
</gene>